<accession>A0A6A6FQL0</accession>
<dbReference type="AlphaFoldDB" id="A0A6A6FQL0"/>
<feature type="compositionally biased region" description="Polar residues" evidence="1">
    <location>
        <begin position="35"/>
        <end position="50"/>
    </location>
</feature>
<gene>
    <name evidence="2" type="ORF">CERZMDRAFT_93988</name>
</gene>
<reference evidence="2" key="1">
    <citation type="journal article" date="2020" name="Stud. Mycol.">
        <title>101 Dothideomycetes genomes: a test case for predicting lifestyles and emergence of pathogens.</title>
        <authorList>
            <person name="Haridas S."/>
            <person name="Albert R."/>
            <person name="Binder M."/>
            <person name="Bloem J."/>
            <person name="Labutti K."/>
            <person name="Salamov A."/>
            <person name="Andreopoulos B."/>
            <person name="Baker S."/>
            <person name="Barry K."/>
            <person name="Bills G."/>
            <person name="Bluhm B."/>
            <person name="Cannon C."/>
            <person name="Castanera R."/>
            <person name="Culley D."/>
            <person name="Daum C."/>
            <person name="Ezra D."/>
            <person name="Gonzalez J."/>
            <person name="Henrissat B."/>
            <person name="Kuo A."/>
            <person name="Liang C."/>
            <person name="Lipzen A."/>
            <person name="Lutzoni F."/>
            <person name="Magnuson J."/>
            <person name="Mondo S."/>
            <person name="Nolan M."/>
            <person name="Ohm R."/>
            <person name="Pangilinan J."/>
            <person name="Park H.-J."/>
            <person name="Ramirez L."/>
            <person name="Alfaro M."/>
            <person name="Sun H."/>
            <person name="Tritt A."/>
            <person name="Yoshinaga Y."/>
            <person name="Zwiers L.-H."/>
            <person name="Turgeon B."/>
            <person name="Goodwin S."/>
            <person name="Spatafora J."/>
            <person name="Crous P."/>
            <person name="Grigoriev I."/>
        </authorList>
    </citation>
    <scope>NUCLEOTIDE SEQUENCE</scope>
    <source>
        <strain evidence="2">SCOH1-5</strain>
    </source>
</reference>
<evidence type="ECO:0000313" key="3">
    <source>
        <dbReference type="Proteomes" id="UP000799539"/>
    </source>
</evidence>
<name>A0A6A6FQL0_9PEZI</name>
<sequence length="501" mass="55926">MKNSQRGSKRKLQAGEPASFKRPGVSFSANPLPRTGSNTQSPHKMQSPIKSSLRGRQERYNSNSQYDKEAMEIDSESSEDSEAQSQIDAQLKNSPFEDRGSRPSLTGGFDENIGRELFRARNLQKSAGGSDNNGKDELLVRGIEQLKQKLQAFASNVPWIPETETRYTEELLKSADQELVRYIGSIAMGGRNGEDGWEELLTNAEGREAIVMGVVARALKEHVFGDHLFGADDELRKKLESIDTSGQTHDGFVRTQDRAALVNQYRIRAEVLAQGVSRIKHQLVKMLAPFWTGKDESDRSVHGMGTKDVNALGDIIKLAASIAHLIRRAPDVVYYWAPTFKDEEFEPASMEALNLATMIRTSPYDKVTDNKGYQRAVLREQNENFEAIVRVIVFPAIVAYRQYGGSLAAAEIKVEKEGNKRLPPDVRDRRGQPVTPQQGFRSRLISKSVVHLQWGKQMLLTKEAGTAAHLDAVRDGQTGKYSQDSAGHVELHQLYDAVRVF</sequence>
<organism evidence="2 3">
    <name type="scientific">Cercospora zeae-maydis SCOH1-5</name>
    <dbReference type="NCBI Taxonomy" id="717836"/>
    <lineage>
        <taxon>Eukaryota</taxon>
        <taxon>Fungi</taxon>
        <taxon>Dikarya</taxon>
        <taxon>Ascomycota</taxon>
        <taxon>Pezizomycotina</taxon>
        <taxon>Dothideomycetes</taxon>
        <taxon>Dothideomycetidae</taxon>
        <taxon>Mycosphaerellales</taxon>
        <taxon>Mycosphaerellaceae</taxon>
        <taxon>Cercospora</taxon>
    </lineage>
</organism>
<evidence type="ECO:0000256" key="1">
    <source>
        <dbReference type="SAM" id="MobiDB-lite"/>
    </source>
</evidence>
<dbReference type="Proteomes" id="UP000799539">
    <property type="component" value="Unassembled WGS sequence"/>
</dbReference>
<keyword evidence="3" id="KW-1185">Reference proteome</keyword>
<protein>
    <submittedName>
        <fullName evidence="2">Uncharacterized protein</fullName>
    </submittedName>
</protein>
<feature type="compositionally biased region" description="Acidic residues" evidence="1">
    <location>
        <begin position="72"/>
        <end position="82"/>
    </location>
</feature>
<proteinExistence type="predicted"/>
<evidence type="ECO:0000313" key="2">
    <source>
        <dbReference type="EMBL" id="KAF2215584.1"/>
    </source>
</evidence>
<dbReference type="EMBL" id="ML992665">
    <property type="protein sequence ID" value="KAF2215584.1"/>
    <property type="molecule type" value="Genomic_DNA"/>
</dbReference>
<dbReference type="OrthoDB" id="309640at2759"/>
<feature type="region of interest" description="Disordered" evidence="1">
    <location>
        <begin position="1"/>
        <end position="111"/>
    </location>
</feature>